<reference evidence="1" key="1">
    <citation type="submission" date="2019-02" db="EMBL/GenBank/DDBJ databases">
        <authorList>
            <person name="Gruber-Vodicka R. H."/>
            <person name="Seah K. B. B."/>
        </authorList>
    </citation>
    <scope>NUCLEOTIDE SEQUENCE</scope>
    <source>
        <strain evidence="1">BECK_S313</strain>
    </source>
</reference>
<dbReference type="AlphaFoldDB" id="A0A450WQ05"/>
<accession>A0A450WQ05</accession>
<protein>
    <submittedName>
        <fullName evidence="1">Uncharacterized protein</fullName>
    </submittedName>
</protein>
<sequence>MTARDHAMTEVPKLDENLCVEKTNFRNFALGNDILMRKY</sequence>
<organism evidence="1">
    <name type="scientific">Candidatus Kentrum sp. LPFa</name>
    <dbReference type="NCBI Taxonomy" id="2126335"/>
    <lineage>
        <taxon>Bacteria</taxon>
        <taxon>Pseudomonadati</taxon>
        <taxon>Pseudomonadota</taxon>
        <taxon>Gammaproteobacteria</taxon>
        <taxon>Candidatus Kentrum</taxon>
    </lineage>
</organism>
<dbReference type="EMBL" id="CAADFK010000162">
    <property type="protein sequence ID" value="VFK19136.1"/>
    <property type="molecule type" value="Genomic_DNA"/>
</dbReference>
<proteinExistence type="predicted"/>
<name>A0A450WQ05_9GAMM</name>
<evidence type="ECO:0000313" key="1">
    <source>
        <dbReference type="EMBL" id="VFK19136.1"/>
    </source>
</evidence>
<gene>
    <name evidence="1" type="ORF">BECKLPF1236B_GA0070989_11624</name>
</gene>